<dbReference type="SUPFAM" id="SSF56801">
    <property type="entry name" value="Acetyl-CoA synthetase-like"/>
    <property type="match status" value="1"/>
</dbReference>
<dbReference type="PANTHER" id="PTHR44378:SF2">
    <property type="entry name" value="ACYL-ACTIVATING ENZYME 17, PEROXISOMAL-RELATED"/>
    <property type="match status" value="1"/>
</dbReference>
<evidence type="ECO:0000313" key="4">
    <source>
        <dbReference type="EMBL" id="TEW73774.1"/>
    </source>
</evidence>
<dbReference type="EMBL" id="SNQI01000003">
    <property type="protein sequence ID" value="TEW73774.1"/>
    <property type="molecule type" value="Genomic_DNA"/>
</dbReference>
<gene>
    <name evidence="4" type="ORF">E2488_09845</name>
</gene>
<dbReference type="RefSeq" id="WP_134248174.1">
    <property type="nucleotide sequence ID" value="NZ_SNQI01000003.1"/>
</dbReference>
<feature type="domain" description="Acetyl-coenzyme A synthetase N-terminal" evidence="3">
    <location>
        <begin position="30"/>
        <end position="87"/>
    </location>
</feature>
<organism evidence="4 5">
    <name type="scientific">Gramella jeungdoensis</name>
    <dbReference type="NCBI Taxonomy" id="708091"/>
    <lineage>
        <taxon>Bacteria</taxon>
        <taxon>Pseudomonadati</taxon>
        <taxon>Bacteroidota</taxon>
        <taxon>Flavobacteriia</taxon>
        <taxon>Flavobacteriales</taxon>
        <taxon>Flavobacteriaceae</taxon>
        <taxon>Christiangramia</taxon>
    </lineage>
</organism>
<dbReference type="InterPro" id="IPR000873">
    <property type="entry name" value="AMP-dep_synth/lig_dom"/>
</dbReference>
<name>A0A4Y8ARJ2_9FLAO</name>
<dbReference type="Proteomes" id="UP000298517">
    <property type="component" value="Unassembled WGS sequence"/>
</dbReference>
<evidence type="ECO:0000259" key="3">
    <source>
        <dbReference type="Pfam" id="PF16177"/>
    </source>
</evidence>
<dbReference type="PROSITE" id="PS00455">
    <property type="entry name" value="AMP_BINDING"/>
    <property type="match status" value="1"/>
</dbReference>
<proteinExistence type="inferred from homology"/>
<protein>
    <submittedName>
        <fullName evidence="4">AMP-dependent synthetase</fullName>
    </submittedName>
</protein>
<dbReference type="Pfam" id="PF00501">
    <property type="entry name" value="AMP-binding"/>
    <property type="match status" value="1"/>
</dbReference>
<comment type="caution">
    <text evidence="4">The sequence shown here is derived from an EMBL/GenBank/DDBJ whole genome shotgun (WGS) entry which is preliminary data.</text>
</comment>
<keyword evidence="5" id="KW-1185">Reference proteome</keyword>
<feature type="domain" description="AMP-dependent synthetase/ligase" evidence="2">
    <location>
        <begin position="91"/>
        <end position="443"/>
    </location>
</feature>
<comment type="similarity">
    <text evidence="1">Belongs to the ATP-dependent AMP-binding enzyme family.</text>
</comment>
<dbReference type="InterPro" id="IPR042099">
    <property type="entry name" value="ANL_N_sf"/>
</dbReference>
<accession>A0A4Y8ARJ2</accession>
<dbReference type="Gene3D" id="3.40.50.12780">
    <property type="entry name" value="N-terminal domain of ligase-like"/>
    <property type="match status" value="1"/>
</dbReference>
<evidence type="ECO:0000313" key="5">
    <source>
        <dbReference type="Proteomes" id="UP000298517"/>
    </source>
</evidence>
<dbReference type="InterPro" id="IPR020845">
    <property type="entry name" value="AMP-binding_CS"/>
</dbReference>
<dbReference type="Pfam" id="PF16177">
    <property type="entry name" value="ACAS_N"/>
    <property type="match status" value="1"/>
</dbReference>
<dbReference type="Gene3D" id="3.30.300.30">
    <property type="match status" value="1"/>
</dbReference>
<sequence>MDKTVWKPSKRIIESSNIYKMMQHYGFDEYKDFWKWSVANKETFWEATVKNLEIKLAQNYTSIVDTSKGVENAAWLKNSKLNIVDSCFQNEDNETAVIFQEEGKSLQKITQKELLKLVNQIANGLQDLGLKEGDKIAINMPMTLEAVAIYLAGIKAGMPIVTIADSFTPNEIEIRLNITKPKVIFTQDVLKRGEKELPLYQKVVDANAPKTIVIKTSKEKFDLRKEDVFLDTFLSSKTDFNTVIQNPEAIITVLFSSGTTGAPKAIPWTHTTPIKSASDGYYHQDIHKNDVVCWPTNLGWMMGPWLVFASLINKASIALYYGTPTDANFGQFVQDAKVTMLGVIPSFVKYWQSSKCMEQFNWNAIQCYSSTGEVSNPLEMNYLMQLANNKPVIEYCGGTEIGGGYITSTVVQPNIASTFSSQALGGEFILLDETNNKTKKGELFLIPPIMGLSNTLLNSNHYDVYYKNTPKYEGKLLRRHGDQLEQLENGYYKMQGRVDDAMNLGGIKVSSIQIEAVINKLSFVKESAAIAVAPKEGGPSVLVVYYVENSSKINVEERFQQAKDSIKNKLNPLFKLTDLIKIEILPRTASNKVMRRKLREEYLK</sequence>
<evidence type="ECO:0000256" key="1">
    <source>
        <dbReference type="ARBA" id="ARBA00006432"/>
    </source>
</evidence>
<dbReference type="AlphaFoldDB" id="A0A4Y8ARJ2"/>
<dbReference type="InterPro" id="IPR045851">
    <property type="entry name" value="AMP-bd_C_sf"/>
</dbReference>
<dbReference type="InterPro" id="IPR032387">
    <property type="entry name" value="ACAS_N"/>
</dbReference>
<evidence type="ECO:0000259" key="2">
    <source>
        <dbReference type="Pfam" id="PF00501"/>
    </source>
</evidence>
<reference evidence="4 5" key="1">
    <citation type="journal article" date="2011" name="J. Microbiol.">
        <title>Gramella jeungdoensis sp. nov., isolated from a solar saltern in Korea.</title>
        <authorList>
            <person name="Joung Y."/>
            <person name="Kim H."/>
            <person name="Jang T."/>
            <person name="Ahn T.S."/>
            <person name="Joh K."/>
        </authorList>
    </citation>
    <scope>NUCLEOTIDE SEQUENCE [LARGE SCALE GENOMIC DNA]</scope>
    <source>
        <strain evidence="4 5">KCTC 23123</strain>
    </source>
</reference>
<dbReference type="OrthoDB" id="4317020at2"/>
<dbReference type="PANTHER" id="PTHR44378">
    <property type="entry name" value="ACYL-ACTIVATING ENZYME 17, PEROXISOMAL-RELATED"/>
    <property type="match status" value="1"/>
</dbReference>